<accession>A0ABS6DP86</accession>
<evidence type="ECO:0000256" key="1">
    <source>
        <dbReference type="SAM" id="Phobius"/>
    </source>
</evidence>
<evidence type="ECO:0000313" key="3">
    <source>
        <dbReference type="Proteomes" id="UP000718793"/>
    </source>
</evidence>
<reference evidence="2" key="1">
    <citation type="submission" date="2021-06" db="EMBL/GenBank/DDBJ databases">
        <title>Novel Mycoplasma species detected in California sea lions (Zalophus californianus) from the USA.</title>
        <authorList>
            <person name="Volokhov D.V."/>
            <person name="Furtak V.A."/>
            <person name="Zagorodnyaya T.A."/>
        </authorList>
    </citation>
    <scope>NUCLEOTIDE SEQUENCE [LARGE SCALE GENOMIC DNA]</scope>
    <source>
        <strain evidence="2">CSL 5346</strain>
    </source>
</reference>
<sequence>MWIVLYFEPAFVETPFSTAMTPFLVLLPWFCYKILKLAKYKRTLEMYYIQKLYHKKHNRFLAFYVKLLIGWYEYDKLISEINNYQSLEKIIDNYSKYTKQEELFKTKQLNKSTIETNLYKSKVLYKACIVLSWTFLLIPFLYLLFTIAVFGFLAPLEENIVKTNKPYNYIMHWVIPSTMAAVILVKKILVKYVFMKYYLLYIYSVYTKENQEYLLHLWRFKNDEFLVFVKNIKLNRSTKTIAGEIYFLNKKITL</sequence>
<keyword evidence="1" id="KW-0472">Membrane</keyword>
<protein>
    <submittedName>
        <fullName evidence="2">Uncharacterized protein</fullName>
    </submittedName>
</protein>
<dbReference type="EMBL" id="JAHMHH010000001">
    <property type="protein sequence ID" value="MBU4692137.1"/>
    <property type="molecule type" value="Genomic_DNA"/>
</dbReference>
<organism evidence="2 3">
    <name type="scientific">Mycoplasma zalophi</name>
    <dbReference type="NCBI Taxonomy" id="191287"/>
    <lineage>
        <taxon>Bacteria</taxon>
        <taxon>Bacillati</taxon>
        <taxon>Mycoplasmatota</taxon>
        <taxon>Mollicutes</taxon>
        <taxon>Mycoplasmataceae</taxon>
        <taxon>Mycoplasma</taxon>
    </lineage>
</organism>
<feature type="transmembrane region" description="Helical" evidence="1">
    <location>
        <begin position="170"/>
        <end position="189"/>
    </location>
</feature>
<keyword evidence="1" id="KW-1133">Transmembrane helix</keyword>
<keyword evidence="3" id="KW-1185">Reference proteome</keyword>
<dbReference type="RefSeq" id="WP_216488456.1">
    <property type="nucleotide sequence ID" value="NZ_JAHMHH010000001.1"/>
</dbReference>
<dbReference type="Proteomes" id="UP000718793">
    <property type="component" value="Unassembled WGS sequence"/>
</dbReference>
<keyword evidence="1" id="KW-0812">Transmembrane</keyword>
<proteinExistence type="predicted"/>
<comment type="caution">
    <text evidence="2">The sequence shown here is derived from an EMBL/GenBank/DDBJ whole genome shotgun (WGS) entry which is preliminary data.</text>
</comment>
<feature type="transmembrane region" description="Helical" evidence="1">
    <location>
        <begin position="16"/>
        <end position="35"/>
    </location>
</feature>
<gene>
    <name evidence="2" type="ORF">KQ875_00800</name>
</gene>
<name>A0ABS6DP86_9MOLU</name>
<feature type="transmembrane region" description="Helical" evidence="1">
    <location>
        <begin position="123"/>
        <end position="150"/>
    </location>
</feature>
<evidence type="ECO:0000313" key="2">
    <source>
        <dbReference type="EMBL" id="MBU4692137.1"/>
    </source>
</evidence>